<dbReference type="Proteomes" id="UP001066276">
    <property type="component" value="Chromosome 6"/>
</dbReference>
<evidence type="ECO:0000313" key="1">
    <source>
        <dbReference type="EMBL" id="KAJ1134845.1"/>
    </source>
</evidence>
<proteinExistence type="predicted"/>
<accession>A0AAV7Q6F4</accession>
<reference evidence="1" key="1">
    <citation type="journal article" date="2022" name="bioRxiv">
        <title>Sequencing and chromosome-scale assembly of the giantPleurodeles waltlgenome.</title>
        <authorList>
            <person name="Brown T."/>
            <person name="Elewa A."/>
            <person name="Iarovenko S."/>
            <person name="Subramanian E."/>
            <person name="Araus A.J."/>
            <person name="Petzold A."/>
            <person name="Susuki M."/>
            <person name="Suzuki K.-i.T."/>
            <person name="Hayashi T."/>
            <person name="Toyoda A."/>
            <person name="Oliveira C."/>
            <person name="Osipova E."/>
            <person name="Leigh N.D."/>
            <person name="Simon A."/>
            <person name="Yun M.H."/>
        </authorList>
    </citation>
    <scope>NUCLEOTIDE SEQUENCE</scope>
    <source>
        <strain evidence="1">20211129_DDA</strain>
        <tissue evidence="1">Liver</tissue>
    </source>
</reference>
<name>A0AAV7Q6F4_PLEWA</name>
<sequence length="220" mass="24248">MVAADQQLERPAGLRVPVGVRAPPGHRVEERAQPRAVRLTSREVAVCESGSSDTNLGFIPAIPDSQGAMSGLDIDEEPLDYEEEDPVHGVQAIAVQKSKMSRRVVQCDHFSLRPQDLTGYFLRGCVGDPDGGCSVWIVGHSFVRWAEKQASSRHFRNQLGLDGAKIRISWVDKLLRFVRFSPDASSASARVVPVTLDGCDTFLPDNTWSAKKQFALHQQQ</sequence>
<organism evidence="1 2">
    <name type="scientific">Pleurodeles waltl</name>
    <name type="common">Iberian ribbed newt</name>
    <dbReference type="NCBI Taxonomy" id="8319"/>
    <lineage>
        <taxon>Eukaryota</taxon>
        <taxon>Metazoa</taxon>
        <taxon>Chordata</taxon>
        <taxon>Craniata</taxon>
        <taxon>Vertebrata</taxon>
        <taxon>Euteleostomi</taxon>
        <taxon>Amphibia</taxon>
        <taxon>Batrachia</taxon>
        <taxon>Caudata</taxon>
        <taxon>Salamandroidea</taxon>
        <taxon>Salamandridae</taxon>
        <taxon>Pleurodelinae</taxon>
        <taxon>Pleurodeles</taxon>
    </lineage>
</organism>
<evidence type="ECO:0000313" key="2">
    <source>
        <dbReference type="Proteomes" id="UP001066276"/>
    </source>
</evidence>
<protein>
    <submittedName>
        <fullName evidence="1">Uncharacterized protein</fullName>
    </submittedName>
</protein>
<gene>
    <name evidence="1" type="ORF">NDU88_001291</name>
</gene>
<dbReference type="EMBL" id="JANPWB010000010">
    <property type="protein sequence ID" value="KAJ1134845.1"/>
    <property type="molecule type" value="Genomic_DNA"/>
</dbReference>
<dbReference type="AlphaFoldDB" id="A0AAV7Q6F4"/>
<keyword evidence="2" id="KW-1185">Reference proteome</keyword>
<comment type="caution">
    <text evidence="1">The sequence shown here is derived from an EMBL/GenBank/DDBJ whole genome shotgun (WGS) entry which is preliminary data.</text>
</comment>